<evidence type="ECO:0000313" key="10">
    <source>
        <dbReference type="Proteomes" id="UP000216189"/>
    </source>
</evidence>
<dbReference type="Gene3D" id="2.40.170.20">
    <property type="entry name" value="TonB-dependent receptor, beta-barrel domain"/>
    <property type="match status" value="1"/>
</dbReference>
<dbReference type="Gene3D" id="2.170.130.10">
    <property type="entry name" value="TonB-dependent receptor, plug domain"/>
    <property type="match status" value="1"/>
</dbReference>
<dbReference type="Pfam" id="PF13715">
    <property type="entry name" value="CarbopepD_reg_2"/>
    <property type="match status" value="1"/>
</dbReference>
<dbReference type="Gene3D" id="2.60.40.1120">
    <property type="entry name" value="Carboxypeptidase-like, regulatory domain"/>
    <property type="match status" value="1"/>
</dbReference>
<keyword evidence="2 7" id="KW-0813">Transport</keyword>
<gene>
    <name evidence="9" type="ORF">CIK91_06750</name>
</gene>
<feature type="domain" description="TonB-dependent receptor plug" evidence="8">
    <location>
        <begin position="131"/>
        <end position="247"/>
    </location>
</feature>
<accession>A0ABX4EHQ4</accession>
<evidence type="ECO:0000256" key="6">
    <source>
        <dbReference type="ARBA" id="ARBA00023237"/>
    </source>
</evidence>
<dbReference type="NCBIfam" id="TIGR04056">
    <property type="entry name" value="OMP_RagA_SusC"/>
    <property type="match status" value="1"/>
</dbReference>
<keyword evidence="5 7" id="KW-0472">Membrane</keyword>
<name>A0ABX4EHQ4_SEGBR</name>
<proteinExistence type="inferred from homology"/>
<comment type="caution">
    <text evidence="9">The sequence shown here is derived from an EMBL/GenBank/DDBJ whole genome shotgun (WGS) entry which is preliminary data.</text>
</comment>
<keyword evidence="4 7" id="KW-0812">Transmembrane</keyword>
<dbReference type="Pfam" id="PF07715">
    <property type="entry name" value="Plug"/>
    <property type="match status" value="1"/>
</dbReference>
<sequence>MCYGVKLKQNVMNKRLFLTIGVTLFSLLTALAATIRGKVIDATTQEPLIGATVVDKSKKSGFLGATTDIEGKFTLNVSGDFPITLNISYAGYASTTLEVYEASDDVIIALTENFNNLSGVVVVGYGTQKRANLTSSVSTVNGRSISELSTPTFENALAGQASGINLVVPNGNIGQGPIIRVRGVSSLTSGTQPLYVIDGVPVATDKYSSMNVSNPLSNINQDDIESIDVLKDASAAALYGSRAANGVILVTTKQGKKGKPKISYQGYVNVKSAVDYCRMMDAFQYVDLKNEAVFNRYGRYTLNNYDVNSGTLGGYHVQGEQRAFNLLYDDNGQVVNDNWQDYIYRTAWSTNHNVSVAGGSDDIKYYVSGNYQSLNGIIIGNQQNRLLLNANISAKVNKWITLGGRLNLSETKLTDYDSRNNALNEGPGYISWTALNIPSNIPIHFADGSPWVIDGRVGYGPNQTNVAMGPPSAQYETDSKTTQKNVHRFYNFSFEYEPIKHLKFKSQYGKDLSTVEDRSYYAPETSMYKYNGYAANISTQVDQYTWTNLLTYTKDWNTGHHIDLLAGEESYEKIHRSWGAKRYNQADYDYTIYEAAYNDIASIGTQYTEVGMLSYLFRANYDYKSRYIFSFNFRRDGLSSLSRNHRWGNFGGLSAAWKISDEKFFRGFKRYLDDVKIRASWGVVGNTSIAAYASSSTYSSVYNGSASAYIRSQVADENLKWESSSKLDLGISGVLLKKINFDLNYYYTKGADLILAVPTSPSRGVTNNSIISNVGSMYNRGLELTLTADVIRKHGFNWNTSFNITWNKNKVTSLGSASSIVTNYNITEVGKSIGQLYLYRSGRVDPETGYRIVYDKQGQEVLIKFVNGNTSYEHRDGTTVSTADLDRYAAGNTLPTYYGGWTNTLSYKHFDLSICFQYSGGNKIWNGEKGLLAQYGFRNNTVDVYENYWREDRRDAFYAKPVYGDNISNGNGGLPMDFLVENGDFIRLKSLTLGYNLERLSWLKNVGISSARIYFQATNLLTFTGYSGIDPEVSSATSGSDNAYNLQAGIDENAVPQTRSFTLGVNVNF</sequence>
<evidence type="ECO:0000313" key="9">
    <source>
        <dbReference type="EMBL" id="OYP55212.1"/>
    </source>
</evidence>
<dbReference type="Proteomes" id="UP000216189">
    <property type="component" value="Unassembled WGS sequence"/>
</dbReference>
<dbReference type="InterPro" id="IPR039426">
    <property type="entry name" value="TonB-dep_rcpt-like"/>
</dbReference>
<organism evidence="9 10">
    <name type="scientific">Segatella bryantii</name>
    <name type="common">Prevotella bryantii</name>
    <dbReference type="NCBI Taxonomy" id="77095"/>
    <lineage>
        <taxon>Bacteria</taxon>
        <taxon>Pseudomonadati</taxon>
        <taxon>Bacteroidota</taxon>
        <taxon>Bacteroidia</taxon>
        <taxon>Bacteroidales</taxon>
        <taxon>Prevotellaceae</taxon>
        <taxon>Segatella</taxon>
    </lineage>
</organism>
<dbReference type="InterPro" id="IPR008969">
    <property type="entry name" value="CarboxyPept-like_regulatory"/>
</dbReference>
<evidence type="ECO:0000256" key="1">
    <source>
        <dbReference type="ARBA" id="ARBA00004571"/>
    </source>
</evidence>
<keyword evidence="10" id="KW-1185">Reference proteome</keyword>
<dbReference type="InterPro" id="IPR037066">
    <property type="entry name" value="Plug_dom_sf"/>
</dbReference>
<dbReference type="EMBL" id="NPJF01000030">
    <property type="protein sequence ID" value="OYP55212.1"/>
    <property type="molecule type" value="Genomic_DNA"/>
</dbReference>
<keyword evidence="6 7" id="KW-0998">Cell outer membrane</keyword>
<dbReference type="NCBIfam" id="TIGR04057">
    <property type="entry name" value="SusC_RagA_signa"/>
    <property type="match status" value="1"/>
</dbReference>
<evidence type="ECO:0000256" key="3">
    <source>
        <dbReference type="ARBA" id="ARBA00022452"/>
    </source>
</evidence>
<dbReference type="InterPro" id="IPR023997">
    <property type="entry name" value="TonB-dep_OMP_SusC/RagA_CS"/>
</dbReference>
<evidence type="ECO:0000256" key="7">
    <source>
        <dbReference type="PROSITE-ProRule" id="PRU01360"/>
    </source>
</evidence>
<evidence type="ECO:0000256" key="4">
    <source>
        <dbReference type="ARBA" id="ARBA00022692"/>
    </source>
</evidence>
<protein>
    <recommendedName>
        <fullName evidence="8">TonB-dependent receptor plug domain-containing protein</fullName>
    </recommendedName>
</protein>
<comment type="similarity">
    <text evidence="7">Belongs to the TonB-dependent receptor family.</text>
</comment>
<evidence type="ECO:0000259" key="8">
    <source>
        <dbReference type="Pfam" id="PF07715"/>
    </source>
</evidence>
<dbReference type="InterPro" id="IPR012910">
    <property type="entry name" value="Plug_dom"/>
</dbReference>
<dbReference type="SUPFAM" id="SSF49464">
    <property type="entry name" value="Carboxypeptidase regulatory domain-like"/>
    <property type="match status" value="1"/>
</dbReference>
<comment type="subcellular location">
    <subcellularLocation>
        <location evidence="1 7">Cell outer membrane</location>
        <topology evidence="1 7">Multi-pass membrane protein</topology>
    </subcellularLocation>
</comment>
<keyword evidence="3 7" id="KW-1134">Transmembrane beta strand</keyword>
<evidence type="ECO:0000256" key="5">
    <source>
        <dbReference type="ARBA" id="ARBA00023136"/>
    </source>
</evidence>
<evidence type="ECO:0000256" key="2">
    <source>
        <dbReference type="ARBA" id="ARBA00022448"/>
    </source>
</evidence>
<dbReference type="SUPFAM" id="SSF56935">
    <property type="entry name" value="Porins"/>
    <property type="match status" value="1"/>
</dbReference>
<reference evidence="9 10" key="1">
    <citation type="submission" date="2017-08" db="EMBL/GenBank/DDBJ databases">
        <title>Comparative genomics of non-oral Prevotella species.</title>
        <authorList>
            <person name="Accetto T."/>
            <person name="Nograsek B."/>
            <person name="Avgustin G."/>
        </authorList>
    </citation>
    <scope>NUCLEOTIDE SEQUENCE [LARGE SCALE GENOMIC DNA]</scope>
    <source>
        <strain evidence="9 10">TC1-1</strain>
    </source>
</reference>
<dbReference type="InterPro" id="IPR036942">
    <property type="entry name" value="Beta-barrel_TonB_sf"/>
</dbReference>
<dbReference type="PROSITE" id="PS52016">
    <property type="entry name" value="TONB_DEPENDENT_REC_3"/>
    <property type="match status" value="1"/>
</dbReference>
<dbReference type="InterPro" id="IPR023996">
    <property type="entry name" value="TonB-dep_OMP_SusC/RagA"/>
</dbReference>